<dbReference type="GO" id="GO:0022857">
    <property type="term" value="F:transmembrane transporter activity"/>
    <property type="evidence" value="ECO:0007669"/>
    <property type="project" value="InterPro"/>
</dbReference>
<dbReference type="OrthoDB" id="10021397at2759"/>
<dbReference type="Proteomes" id="UP000799770">
    <property type="component" value="Unassembled WGS sequence"/>
</dbReference>
<keyword evidence="3 7" id="KW-0812">Transmembrane</keyword>
<feature type="transmembrane region" description="Helical" evidence="7">
    <location>
        <begin position="49"/>
        <end position="73"/>
    </location>
</feature>
<protein>
    <submittedName>
        <fullName evidence="9">Major facilitator superfamily domain-containing protein</fullName>
    </submittedName>
</protein>
<reference evidence="9" key="1">
    <citation type="journal article" date="2020" name="Stud. Mycol.">
        <title>101 Dothideomycetes genomes: a test case for predicting lifestyles and emergence of pathogens.</title>
        <authorList>
            <person name="Haridas S."/>
            <person name="Albert R."/>
            <person name="Binder M."/>
            <person name="Bloem J."/>
            <person name="Labutti K."/>
            <person name="Salamov A."/>
            <person name="Andreopoulos B."/>
            <person name="Baker S."/>
            <person name="Barry K."/>
            <person name="Bills G."/>
            <person name="Bluhm B."/>
            <person name="Cannon C."/>
            <person name="Castanera R."/>
            <person name="Culley D."/>
            <person name="Daum C."/>
            <person name="Ezra D."/>
            <person name="Gonzalez J."/>
            <person name="Henrissat B."/>
            <person name="Kuo A."/>
            <person name="Liang C."/>
            <person name="Lipzen A."/>
            <person name="Lutzoni F."/>
            <person name="Magnuson J."/>
            <person name="Mondo S."/>
            <person name="Nolan M."/>
            <person name="Ohm R."/>
            <person name="Pangilinan J."/>
            <person name="Park H.-J."/>
            <person name="Ramirez L."/>
            <person name="Alfaro M."/>
            <person name="Sun H."/>
            <person name="Tritt A."/>
            <person name="Yoshinaga Y."/>
            <person name="Zwiers L.-H."/>
            <person name="Turgeon B."/>
            <person name="Goodwin S."/>
            <person name="Spatafora J."/>
            <person name="Crous P."/>
            <person name="Grigoriev I."/>
        </authorList>
    </citation>
    <scope>NUCLEOTIDE SEQUENCE</scope>
    <source>
        <strain evidence="9">CBS 627.86</strain>
    </source>
</reference>
<name>A0A6A5YK31_9PLEO</name>
<dbReference type="PROSITE" id="PS50850">
    <property type="entry name" value="MFS"/>
    <property type="match status" value="1"/>
</dbReference>
<evidence type="ECO:0000313" key="9">
    <source>
        <dbReference type="EMBL" id="KAF2106508.1"/>
    </source>
</evidence>
<keyword evidence="6" id="KW-0325">Glycoprotein</keyword>
<dbReference type="Gene3D" id="1.20.1250.20">
    <property type="entry name" value="MFS general substrate transporter like domains"/>
    <property type="match status" value="1"/>
</dbReference>
<evidence type="ECO:0000256" key="3">
    <source>
        <dbReference type="ARBA" id="ARBA00022692"/>
    </source>
</evidence>
<dbReference type="Pfam" id="PF06609">
    <property type="entry name" value="TRI12"/>
    <property type="match status" value="1"/>
</dbReference>
<sequence>MLIDIIVCDLVPQRKRGSIMGVIFAVFAAGKSIGPFVGDAFVDHSSWRWVFYIGVPVAGVAFILLVVFLQVSYRKEATIGEQLKGLDYVGNIILISSTISILIALTYGGTLRPWSSWRTIVPLVLGFLGMICFHCYEAFGQHDSLIMPPRLFENRTSALAFLHVFRHGMVLYWVTYFLPLYFQSVLLSSPTRSGVQLLPTIIIVLPFAVVAGGLVTSTGDTNHFVWSDLVYRASV</sequence>
<evidence type="ECO:0000256" key="6">
    <source>
        <dbReference type="ARBA" id="ARBA00023180"/>
    </source>
</evidence>
<keyword evidence="4 7" id="KW-1133">Transmembrane helix</keyword>
<feature type="domain" description="Major facilitator superfamily (MFS) profile" evidence="8">
    <location>
        <begin position="1"/>
        <end position="235"/>
    </location>
</feature>
<feature type="transmembrane region" description="Helical" evidence="7">
    <location>
        <begin position="194"/>
        <end position="215"/>
    </location>
</feature>
<dbReference type="AlphaFoldDB" id="A0A6A5YK31"/>
<comment type="subcellular location">
    <subcellularLocation>
        <location evidence="1">Membrane</location>
        <topology evidence="1">Multi-pass membrane protein</topology>
    </subcellularLocation>
</comment>
<feature type="transmembrane region" description="Helical" evidence="7">
    <location>
        <begin position="119"/>
        <end position="139"/>
    </location>
</feature>
<dbReference type="PANTHER" id="PTHR23501">
    <property type="entry name" value="MAJOR FACILITATOR SUPERFAMILY"/>
    <property type="match status" value="1"/>
</dbReference>
<feature type="transmembrane region" description="Helical" evidence="7">
    <location>
        <begin position="160"/>
        <end position="182"/>
    </location>
</feature>
<dbReference type="InterPro" id="IPR010573">
    <property type="entry name" value="MFS_Str1/Tri12-like"/>
</dbReference>
<evidence type="ECO:0000313" key="10">
    <source>
        <dbReference type="Proteomes" id="UP000799770"/>
    </source>
</evidence>
<dbReference type="InterPro" id="IPR036259">
    <property type="entry name" value="MFS_trans_sf"/>
</dbReference>
<dbReference type="SUPFAM" id="SSF103473">
    <property type="entry name" value="MFS general substrate transporter"/>
    <property type="match status" value="1"/>
</dbReference>
<evidence type="ECO:0000256" key="5">
    <source>
        <dbReference type="ARBA" id="ARBA00023136"/>
    </source>
</evidence>
<gene>
    <name evidence="9" type="ORF">BDV96DRAFT_591040</name>
</gene>
<evidence type="ECO:0000256" key="1">
    <source>
        <dbReference type="ARBA" id="ARBA00004141"/>
    </source>
</evidence>
<dbReference type="EMBL" id="ML977362">
    <property type="protein sequence ID" value="KAF2106508.1"/>
    <property type="molecule type" value="Genomic_DNA"/>
</dbReference>
<dbReference type="PANTHER" id="PTHR23501:SF187">
    <property type="entry name" value="MAJOR FACILITATOR SUPERFAMILY (MFS) PROFILE DOMAIN-CONTAINING PROTEIN"/>
    <property type="match status" value="1"/>
</dbReference>
<feature type="transmembrane region" description="Helical" evidence="7">
    <location>
        <begin position="19"/>
        <end position="37"/>
    </location>
</feature>
<evidence type="ECO:0000259" key="8">
    <source>
        <dbReference type="PROSITE" id="PS50850"/>
    </source>
</evidence>
<proteinExistence type="predicted"/>
<keyword evidence="2" id="KW-0813">Transport</keyword>
<keyword evidence="10" id="KW-1185">Reference proteome</keyword>
<keyword evidence="5 7" id="KW-0472">Membrane</keyword>
<evidence type="ECO:0000256" key="4">
    <source>
        <dbReference type="ARBA" id="ARBA00022989"/>
    </source>
</evidence>
<dbReference type="InterPro" id="IPR020846">
    <property type="entry name" value="MFS_dom"/>
</dbReference>
<dbReference type="GO" id="GO:0005886">
    <property type="term" value="C:plasma membrane"/>
    <property type="evidence" value="ECO:0007669"/>
    <property type="project" value="TreeGrafter"/>
</dbReference>
<organism evidence="9 10">
    <name type="scientific">Lophiotrema nucula</name>
    <dbReference type="NCBI Taxonomy" id="690887"/>
    <lineage>
        <taxon>Eukaryota</taxon>
        <taxon>Fungi</taxon>
        <taxon>Dikarya</taxon>
        <taxon>Ascomycota</taxon>
        <taxon>Pezizomycotina</taxon>
        <taxon>Dothideomycetes</taxon>
        <taxon>Pleosporomycetidae</taxon>
        <taxon>Pleosporales</taxon>
        <taxon>Lophiotremataceae</taxon>
        <taxon>Lophiotrema</taxon>
    </lineage>
</organism>
<evidence type="ECO:0000256" key="7">
    <source>
        <dbReference type="SAM" id="Phobius"/>
    </source>
</evidence>
<evidence type="ECO:0000256" key="2">
    <source>
        <dbReference type="ARBA" id="ARBA00022448"/>
    </source>
</evidence>
<feature type="transmembrane region" description="Helical" evidence="7">
    <location>
        <begin position="85"/>
        <end position="107"/>
    </location>
</feature>
<accession>A0A6A5YK31</accession>